<reference evidence="10" key="1">
    <citation type="submission" date="2016-10" db="EMBL/GenBank/DDBJ databases">
        <authorList>
            <person name="Varghese N."/>
            <person name="Submissions S."/>
        </authorList>
    </citation>
    <scope>NUCLEOTIDE SEQUENCE [LARGE SCALE GENOMIC DNA]</scope>
    <source>
        <strain evidence="10">JCM 14963</strain>
    </source>
</reference>
<feature type="chain" id="PRO_5009259640" evidence="8">
    <location>
        <begin position="27"/>
        <end position="153"/>
    </location>
</feature>
<feature type="signal peptide" evidence="8">
    <location>
        <begin position="1"/>
        <end position="26"/>
    </location>
</feature>
<protein>
    <submittedName>
        <fullName evidence="9">Cytochrome c556</fullName>
    </submittedName>
</protein>
<evidence type="ECO:0000256" key="3">
    <source>
        <dbReference type="ARBA" id="ARBA00022723"/>
    </source>
</evidence>
<evidence type="ECO:0000256" key="4">
    <source>
        <dbReference type="ARBA" id="ARBA00022982"/>
    </source>
</evidence>
<dbReference type="AlphaFoldDB" id="A0A1H1S4U3"/>
<organism evidence="9 10">
    <name type="scientific">Halopseudomonas sabulinigri</name>
    <dbReference type="NCBI Taxonomy" id="472181"/>
    <lineage>
        <taxon>Bacteria</taxon>
        <taxon>Pseudomonadati</taxon>
        <taxon>Pseudomonadota</taxon>
        <taxon>Gammaproteobacteria</taxon>
        <taxon>Pseudomonadales</taxon>
        <taxon>Pseudomonadaceae</taxon>
        <taxon>Halopseudomonas</taxon>
    </lineage>
</organism>
<evidence type="ECO:0000256" key="2">
    <source>
        <dbReference type="ARBA" id="ARBA00022617"/>
    </source>
</evidence>
<keyword evidence="1" id="KW-0813">Transport</keyword>
<gene>
    <name evidence="9" type="ORF">SAMN05216271_1904</name>
</gene>
<dbReference type="InterPro" id="IPR010980">
    <property type="entry name" value="Cyt_c/b562"/>
</dbReference>
<name>A0A1H1S4U3_9GAMM</name>
<keyword evidence="8" id="KW-0732">Signal</keyword>
<proteinExistence type="predicted"/>
<dbReference type="GO" id="GO:0022900">
    <property type="term" value="P:electron transport chain"/>
    <property type="evidence" value="ECO:0007669"/>
    <property type="project" value="InterPro"/>
</dbReference>
<dbReference type="GO" id="GO:0009055">
    <property type="term" value="F:electron transfer activity"/>
    <property type="evidence" value="ECO:0007669"/>
    <property type="project" value="InterPro"/>
</dbReference>
<dbReference type="GO" id="GO:0020037">
    <property type="term" value="F:heme binding"/>
    <property type="evidence" value="ECO:0007669"/>
    <property type="project" value="InterPro"/>
</dbReference>
<dbReference type="EMBL" id="LT629763">
    <property type="protein sequence ID" value="SDS43045.1"/>
    <property type="molecule type" value="Genomic_DNA"/>
</dbReference>
<evidence type="ECO:0000256" key="1">
    <source>
        <dbReference type="ARBA" id="ARBA00022448"/>
    </source>
</evidence>
<dbReference type="RefSeq" id="WP_092286025.1">
    <property type="nucleotide sequence ID" value="NZ_LT629763.1"/>
</dbReference>
<evidence type="ECO:0000256" key="6">
    <source>
        <dbReference type="PIRSR" id="PIRSR000027-1"/>
    </source>
</evidence>
<dbReference type="GO" id="GO:0042597">
    <property type="term" value="C:periplasmic space"/>
    <property type="evidence" value="ECO:0007669"/>
    <property type="project" value="InterPro"/>
</dbReference>
<dbReference type="PIRSF" id="PIRSF000027">
    <property type="entry name" value="Cytc_c_prime"/>
    <property type="match status" value="1"/>
</dbReference>
<dbReference type="SUPFAM" id="SSF47175">
    <property type="entry name" value="Cytochromes"/>
    <property type="match status" value="1"/>
</dbReference>
<accession>A0A1H1S4U3</accession>
<comment type="PTM">
    <text evidence="7">Binds 1 heme group per subunit.</text>
</comment>
<feature type="binding site" description="covalent" evidence="7">
    <location>
        <position position="144"/>
    </location>
    <ligand>
        <name>heme c</name>
        <dbReference type="ChEBI" id="CHEBI:61717"/>
    </ligand>
</feature>
<dbReference type="Pfam" id="PF01322">
    <property type="entry name" value="Cytochrom_C_2"/>
    <property type="match status" value="1"/>
</dbReference>
<dbReference type="PROSITE" id="PS51009">
    <property type="entry name" value="CYTCII"/>
    <property type="match status" value="1"/>
</dbReference>
<keyword evidence="2 7" id="KW-0349">Heme</keyword>
<evidence type="ECO:0000256" key="7">
    <source>
        <dbReference type="PIRSR" id="PIRSR000027-2"/>
    </source>
</evidence>
<feature type="binding site" description="axial binding residue" evidence="6">
    <location>
        <position position="148"/>
    </location>
    <ligand>
        <name>heme c</name>
        <dbReference type="ChEBI" id="CHEBI:61717"/>
    </ligand>
    <ligandPart>
        <name>Fe</name>
        <dbReference type="ChEBI" id="CHEBI:18248"/>
    </ligandPart>
</feature>
<dbReference type="InterPro" id="IPR012127">
    <property type="entry name" value="Cyt_c_prime"/>
</dbReference>
<evidence type="ECO:0000313" key="9">
    <source>
        <dbReference type="EMBL" id="SDS43045.1"/>
    </source>
</evidence>
<keyword evidence="4" id="KW-0249">Electron transport</keyword>
<evidence type="ECO:0000256" key="8">
    <source>
        <dbReference type="SAM" id="SignalP"/>
    </source>
</evidence>
<keyword evidence="5 6" id="KW-0408">Iron</keyword>
<dbReference type="Proteomes" id="UP000243413">
    <property type="component" value="Chromosome I"/>
</dbReference>
<evidence type="ECO:0000256" key="5">
    <source>
        <dbReference type="ARBA" id="ARBA00023004"/>
    </source>
</evidence>
<sequence length="153" mass="16401">MLSASYQKFVAIALLGLALVGCNNEADPNSPEGKRQALFKQMIKHSEPMGGMLSDRLPFDGAVFAEHAAGLVQLADQPWGYFPEPGAEPEPNRAKDTVWSDPAGFTQAIDTFKARVADLAAATEGGVRGPGQVSDQLRAVQQACKACHDAYRR</sequence>
<dbReference type="OrthoDB" id="5520910at2"/>
<evidence type="ECO:0000313" key="10">
    <source>
        <dbReference type="Proteomes" id="UP000243413"/>
    </source>
</evidence>
<dbReference type="Gene3D" id="1.20.120.10">
    <property type="entry name" value="Cytochrome c/b562"/>
    <property type="match status" value="1"/>
</dbReference>
<dbReference type="InterPro" id="IPR002321">
    <property type="entry name" value="Cyt_c_II"/>
</dbReference>
<feature type="binding site" description="covalent" evidence="7">
    <location>
        <position position="147"/>
    </location>
    <ligand>
        <name>heme c</name>
        <dbReference type="ChEBI" id="CHEBI:61717"/>
    </ligand>
</feature>
<dbReference type="STRING" id="472181.SAMN05216271_1904"/>
<keyword evidence="3 6" id="KW-0479">Metal-binding</keyword>
<dbReference type="GO" id="GO:0005506">
    <property type="term" value="F:iron ion binding"/>
    <property type="evidence" value="ECO:0007669"/>
    <property type="project" value="InterPro"/>
</dbReference>